<keyword evidence="4" id="KW-0812">Transmembrane</keyword>
<evidence type="ECO:0000313" key="10">
    <source>
        <dbReference type="Proteomes" id="UP001549112"/>
    </source>
</evidence>
<keyword evidence="2" id="KW-0813">Transport</keyword>
<gene>
    <name evidence="9" type="ORF">ABID39_001140</name>
</gene>
<comment type="caution">
    <text evidence="9">The sequence shown here is derived from an EMBL/GenBank/DDBJ whole genome shotgun (WGS) entry which is preliminary data.</text>
</comment>
<keyword evidence="8" id="KW-0472">Membrane</keyword>
<keyword evidence="5" id="KW-0653">Protein transport</keyword>
<evidence type="ECO:0000256" key="2">
    <source>
        <dbReference type="ARBA" id="ARBA00022448"/>
    </source>
</evidence>
<dbReference type="RefSeq" id="WP_354186836.1">
    <property type="nucleotide sequence ID" value="NZ_JBEPLT010000011.1"/>
</dbReference>
<keyword evidence="10" id="KW-1185">Reference proteome</keyword>
<protein>
    <submittedName>
        <fullName evidence="9">Sec-independent protein translocase protein TatB</fullName>
    </submittedName>
</protein>
<comment type="subcellular location">
    <subcellularLocation>
        <location evidence="1">Membrane</location>
        <topology evidence="1">Single-pass membrane protein</topology>
    </subcellularLocation>
</comment>
<proteinExistence type="predicted"/>
<dbReference type="Proteomes" id="UP001549112">
    <property type="component" value="Unassembled WGS sequence"/>
</dbReference>
<keyword evidence="3" id="KW-1003">Cell membrane</keyword>
<reference evidence="9 10" key="1">
    <citation type="submission" date="2024-06" db="EMBL/GenBank/DDBJ databases">
        <title>Genomic Encyclopedia of Type Strains, Phase IV (KMG-IV): sequencing the most valuable type-strain genomes for metagenomic binning, comparative biology and taxonomic classification.</title>
        <authorList>
            <person name="Goeker M."/>
        </authorList>
    </citation>
    <scope>NUCLEOTIDE SEQUENCE [LARGE SCALE GENOMIC DNA]</scope>
    <source>
        <strain evidence="9 10">DSM 23650</strain>
    </source>
</reference>
<accession>A0ABV2FPK3</accession>
<evidence type="ECO:0000256" key="1">
    <source>
        <dbReference type="ARBA" id="ARBA00004167"/>
    </source>
</evidence>
<evidence type="ECO:0000256" key="6">
    <source>
        <dbReference type="ARBA" id="ARBA00022989"/>
    </source>
</evidence>
<evidence type="ECO:0000256" key="4">
    <source>
        <dbReference type="ARBA" id="ARBA00022692"/>
    </source>
</evidence>
<sequence>MFGIDGLEFLVILLVLIVVVGPKDLPKFLKAMAKAIAYMRSTANEFRRQFDDAMKQAELDDLRKTFSDINNLNSTKKLTEFCDSIHGTGEEIRDGCGKNAAHHKSKKDEEFFRCDQDKVNEDLKISIDHNASEGRAATFKNKKAHHEC</sequence>
<evidence type="ECO:0000256" key="7">
    <source>
        <dbReference type="ARBA" id="ARBA00023010"/>
    </source>
</evidence>
<dbReference type="NCBIfam" id="TIGR01410">
    <property type="entry name" value="tatB"/>
    <property type="match status" value="1"/>
</dbReference>
<evidence type="ECO:0000313" key="9">
    <source>
        <dbReference type="EMBL" id="MET3560442.1"/>
    </source>
</evidence>
<evidence type="ECO:0000256" key="5">
    <source>
        <dbReference type="ARBA" id="ARBA00022927"/>
    </source>
</evidence>
<dbReference type="Gene3D" id="1.20.5.3310">
    <property type="match status" value="1"/>
</dbReference>
<keyword evidence="7" id="KW-0811">Translocation</keyword>
<dbReference type="EMBL" id="JBEPLT010000011">
    <property type="protein sequence ID" value="MET3560442.1"/>
    <property type="molecule type" value="Genomic_DNA"/>
</dbReference>
<dbReference type="PRINTS" id="PR01506">
    <property type="entry name" value="TATBPROTEIN"/>
</dbReference>
<evidence type="ECO:0000256" key="3">
    <source>
        <dbReference type="ARBA" id="ARBA00022475"/>
    </source>
</evidence>
<dbReference type="InterPro" id="IPR003369">
    <property type="entry name" value="TatA/B/E"/>
</dbReference>
<evidence type="ECO:0000256" key="8">
    <source>
        <dbReference type="ARBA" id="ARBA00023136"/>
    </source>
</evidence>
<name>A0ABV2FPK3_9HYPH</name>
<keyword evidence="6" id="KW-1133">Transmembrane helix</keyword>
<organism evidence="9 10">
    <name type="scientific">Bartonella japonica</name>
    <dbReference type="NCBI Taxonomy" id="357761"/>
    <lineage>
        <taxon>Bacteria</taxon>
        <taxon>Pseudomonadati</taxon>
        <taxon>Pseudomonadota</taxon>
        <taxon>Alphaproteobacteria</taxon>
        <taxon>Hyphomicrobiales</taxon>
        <taxon>Bartonellaceae</taxon>
        <taxon>Bartonella</taxon>
    </lineage>
</organism>
<dbReference type="Pfam" id="PF02416">
    <property type="entry name" value="TatA_B_E"/>
    <property type="match status" value="1"/>
</dbReference>
<dbReference type="InterPro" id="IPR018448">
    <property type="entry name" value="TatB"/>
</dbReference>